<dbReference type="Proteomes" id="UP000238348">
    <property type="component" value="Chromosome"/>
</dbReference>
<name>A0A2L0F1D0_SORCE</name>
<evidence type="ECO:0000313" key="6">
    <source>
        <dbReference type="Proteomes" id="UP000238348"/>
    </source>
</evidence>
<gene>
    <name evidence="5" type="ORF">SOCE26_068700</name>
</gene>
<dbReference type="Pfam" id="PF20703">
    <property type="entry name" value="nSTAND1"/>
    <property type="match status" value="1"/>
</dbReference>
<feature type="transmembrane region" description="Helical" evidence="2">
    <location>
        <begin position="887"/>
        <end position="912"/>
    </location>
</feature>
<reference evidence="5 6" key="1">
    <citation type="submission" date="2015-09" db="EMBL/GenBank/DDBJ databases">
        <title>Sorangium comparison.</title>
        <authorList>
            <person name="Zaburannyi N."/>
            <person name="Bunk B."/>
            <person name="Overmann J."/>
            <person name="Mueller R."/>
        </authorList>
    </citation>
    <scope>NUCLEOTIDE SEQUENCE [LARGE SCALE GENOMIC DNA]</scope>
    <source>
        <strain evidence="5 6">So ce26</strain>
    </source>
</reference>
<dbReference type="Pfam" id="PF12770">
    <property type="entry name" value="CHAT"/>
    <property type="match status" value="1"/>
</dbReference>
<feature type="domain" description="Novel STAND NTPase 1" evidence="4">
    <location>
        <begin position="422"/>
        <end position="834"/>
    </location>
</feature>
<dbReference type="SUPFAM" id="SSF52540">
    <property type="entry name" value="P-loop containing nucleoside triphosphate hydrolases"/>
    <property type="match status" value="1"/>
</dbReference>
<evidence type="ECO:0000313" key="5">
    <source>
        <dbReference type="EMBL" id="AUX45388.1"/>
    </source>
</evidence>
<sequence>MSVGMRRGGRISRPEPDPTRFEAGSSGAERAREDGRGNPRLLRRGAGIEATSLDLTLDLARAEDTDAPFAFRFTSQSYVMRREDGVFECATFPWDDEVLRDLEALQRPRPEPLARQRFGERLRGFLAEAGRGAREEEIAAALRDGRRVHLTVRSSAAELYALPWELLTLRASGQHLGELPGCLIRYEWPGTETAGPEPGQQAEGGRILFAWSAAGGAVPAEAHLGALRRASAEGYHPFDVDRDVLPHVSPAALYKALNGGGPPVSVLHILCHGGALAPSAEAFGLVWDASEPGGEPVMVDAGALRRMLEPHLGTLRLVVLCSCYGGGAGAPGNALGSVAQALHRAGIPAVVASRYPLTAHGSVALAEVLYRELLVSSASVEDAFLAARERLGREAASDDWASLQLYAREADGPDHRPIVVRPYRGLRPFEAEHRRFFLARGRETEELVKAIGAGGRLVTVVAPSGAGKSSLVRAGLIPAVLEGALGPRPFQVRILHPGVSPLRALAAMADSLGAPEEERAPRSLQPSLAGPPGEVWGAVSQRPAALAGVLEQRLSALPGDPRLLLVVDELEELFTRAEDRAEVDAFVTALVQAASAPGDRVRVVFTLRSNFLARYLELHPELARAPLVPIPPMSDEQLMEVSVGPAERVGLRFEEGLAEALLASLHEGPAAAAHGAGGKLPLLEFALEALWERRAGGFITWEAWEEIGGLNGAIAKRADEVLAGCAGEEQRQLARDLLTRLVHLGRDTEDTRRYASREEIESLAPGRAAGAELERWIRARLLTASEDEVVMAHEAVIHGWGTLQGWLDEDREALLTRQDLGQAARRWEDSGRSPEELWRGSRLRKMLELRQAGRMRLSTAEAAFLEAAQAAAVKTQRKRPWWRSLRLGDATAIVALGAVAIAALGAVTIVALRAARLAFEALLTKPIHQADPQTVLSSPSPGPGSEAALVALGAVTFALGALVARAIRQVDPQAIPITPASAPSAMARVVVLPPNTRGVIRQGPSAHEEGVSGVPAGAEVTVLEEFNPDSKNPANCWYRVQYRGEELWMRRNIVSLN</sequence>
<keyword evidence="2" id="KW-1133">Transmembrane helix</keyword>
<dbReference type="InterPro" id="IPR024983">
    <property type="entry name" value="CHAT_dom"/>
</dbReference>
<keyword evidence="2" id="KW-0812">Transmembrane</keyword>
<keyword evidence="2" id="KW-0472">Membrane</keyword>
<evidence type="ECO:0000256" key="1">
    <source>
        <dbReference type="SAM" id="MobiDB-lite"/>
    </source>
</evidence>
<feature type="domain" description="CHAT" evidence="3">
    <location>
        <begin position="139"/>
        <end position="406"/>
    </location>
</feature>
<dbReference type="AlphaFoldDB" id="A0A2L0F1D0"/>
<accession>A0A2L0F1D0</accession>
<feature type="region of interest" description="Disordered" evidence="1">
    <location>
        <begin position="1"/>
        <end position="43"/>
    </location>
</feature>
<dbReference type="Gene3D" id="3.40.50.300">
    <property type="entry name" value="P-loop containing nucleotide triphosphate hydrolases"/>
    <property type="match status" value="1"/>
</dbReference>
<dbReference type="InterPro" id="IPR049052">
    <property type="entry name" value="nSTAND1"/>
</dbReference>
<evidence type="ECO:0000256" key="2">
    <source>
        <dbReference type="SAM" id="Phobius"/>
    </source>
</evidence>
<organism evidence="5 6">
    <name type="scientific">Sorangium cellulosum</name>
    <name type="common">Polyangium cellulosum</name>
    <dbReference type="NCBI Taxonomy" id="56"/>
    <lineage>
        <taxon>Bacteria</taxon>
        <taxon>Pseudomonadati</taxon>
        <taxon>Myxococcota</taxon>
        <taxon>Polyangia</taxon>
        <taxon>Polyangiales</taxon>
        <taxon>Polyangiaceae</taxon>
        <taxon>Sorangium</taxon>
    </lineage>
</organism>
<proteinExistence type="predicted"/>
<evidence type="ECO:0000259" key="4">
    <source>
        <dbReference type="Pfam" id="PF20703"/>
    </source>
</evidence>
<protein>
    <submittedName>
        <fullName evidence="5">Uncharacterized protein</fullName>
    </submittedName>
</protein>
<dbReference type="EMBL" id="CP012673">
    <property type="protein sequence ID" value="AUX45388.1"/>
    <property type="molecule type" value="Genomic_DNA"/>
</dbReference>
<dbReference type="InterPro" id="IPR027417">
    <property type="entry name" value="P-loop_NTPase"/>
</dbReference>
<evidence type="ECO:0000259" key="3">
    <source>
        <dbReference type="Pfam" id="PF12770"/>
    </source>
</evidence>
<dbReference type="Gene3D" id="2.30.30.40">
    <property type="entry name" value="SH3 Domains"/>
    <property type="match status" value="1"/>
</dbReference>